<dbReference type="PANTHER" id="PTHR42069:SF1">
    <property type="entry name" value="MARVEL DOMAIN-CONTAINING PROTEIN"/>
    <property type="match status" value="1"/>
</dbReference>
<feature type="region of interest" description="Disordered" evidence="1">
    <location>
        <begin position="1"/>
        <end position="40"/>
    </location>
</feature>
<feature type="transmembrane region" description="Helical" evidence="2">
    <location>
        <begin position="54"/>
        <end position="79"/>
    </location>
</feature>
<keyword evidence="2" id="KW-0812">Transmembrane</keyword>
<evidence type="ECO:0000256" key="2">
    <source>
        <dbReference type="SAM" id="Phobius"/>
    </source>
</evidence>
<gene>
    <name evidence="3" type="ORF">Q9L58_008063</name>
</gene>
<keyword evidence="4" id="KW-1185">Reference proteome</keyword>
<evidence type="ECO:0008006" key="5">
    <source>
        <dbReference type="Google" id="ProtNLM"/>
    </source>
</evidence>
<evidence type="ECO:0000313" key="4">
    <source>
        <dbReference type="Proteomes" id="UP001447188"/>
    </source>
</evidence>
<reference evidence="3 4" key="1">
    <citation type="submission" date="2024-02" db="EMBL/GenBank/DDBJ databases">
        <title>Discinaceae phylogenomics.</title>
        <authorList>
            <person name="Dirks A.C."/>
            <person name="James T.Y."/>
        </authorList>
    </citation>
    <scope>NUCLEOTIDE SEQUENCE [LARGE SCALE GENOMIC DNA]</scope>
    <source>
        <strain evidence="3 4">ACD0624</strain>
    </source>
</reference>
<proteinExistence type="predicted"/>
<comment type="caution">
    <text evidence="3">The sequence shown here is derived from an EMBL/GenBank/DDBJ whole genome shotgun (WGS) entry which is preliminary data.</text>
</comment>
<organism evidence="3 4">
    <name type="scientific">Discina gigas</name>
    <dbReference type="NCBI Taxonomy" id="1032678"/>
    <lineage>
        <taxon>Eukaryota</taxon>
        <taxon>Fungi</taxon>
        <taxon>Dikarya</taxon>
        <taxon>Ascomycota</taxon>
        <taxon>Pezizomycotina</taxon>
        <taxon>Pezizomycetes</taxon>
        <taxon>Pezizales</taxon>
        <taxon>Discinaceae</taxon>
        <taxon>Discina</taxon>
    </lineage>
</organism>
<dbReference type="PANTHER" id="PTHR42069">
    <property type="entry name" value="HYPHAL ANASTAMOSIS-8 PROTEIN"/>
    <property type="match status" value="1"/>
</dbReference>
<dbReference type="Proteomes" id="UP001447188">
    <property type="component" value="Unassembled WGS sequence"/>
</dbReference>
<evidence type="ECO:0000256" key="1">
    <source>
        <dbReference type="SAM" id="MobiDB-lite"/>
    </source>
</evidence>
<dbReference type="EMBL" id="JBBBZM010000139">
    <property type="protein sequence ID" value="KAL0633053.1"/>
    <property type="molecule type" value="Genomic_DNA"/>
</dbReference>
<keyword evidence="2" id="KW-0472">Membrane</keyword>
<feature type="transmembrane region" description="Helical" evidence="2">
    <location>
        <begin position="99"/>
        <end position="123"/>
    </location>
</feature>
<feature type="transmembrane region" description="Helical" evidence="2">
    <location>
        <begin position="135"/>
        <end position="158"/>
    </location>
</feature>
<evidence type="ECO:0000313" key="3">
    <source>
        <dbReference type="EMBL" id="KAL0633053.1"/>
    </source>
</evidence>
<accession>A0ABR3GB60</accession>
<name>A0ABR3GB60_9PEZI</name>
<keyword evidence="2" id="KW-1133">Transmembrane helix</keyword>
<protein>
    <recommendedName>
        <fullName evidence="5">MARVEL domain-containing protein</fullName>
    </recommendedName>
</protein>
<sequence>MASSHKPQGAEEEETPVSGGNELEKPFLPGGPDNHSRLERRDARLKRQIRYLKFVSRLLGLMMSGVVVGMMINTTVSYFGSRTTTIDGLTPWPTSPKIWPTFMMMSVSALGLLTNAVVVISYISGQKAANDASSVASFFSGLSILTHLVVWAVAAGLFKQQNATNGVENDLWSWSCSTTADARAEAFKEVVNYDFLCKSNFTSWYISLANVGLGIISIVLYGLAMARVRSKKKLRQAQAARGV</sequence>
<feature type="transmembrane region" description="Helical" evidence="2">
    <location>
        <begin position="204"/>
        <end position="226"/>
    </location>
</feature>